<dbReference type="Proteomes" id="UP000294848">
    <property type="component" value="Unassembled WGS sequence"/>
</dbReference>
<organism evidence="1 2">
    <name type="scientific">Sunxiuqinia elliptica</name>
    <dbReference type="NCBI Taxonomy" id="655355"/>
    <lineage>
        <taxon>Bacteria</taxon>
        <taxon>Pseudomonadati</taxon>
        <taxon>Bacteroidota</taxon>
        <taxon>Bacteroidia</taxon>
        <taxon>Marinilabiliales</taxon>
        <taxon>Prolixibacteraceae</taxon>
        <taxon>Sunxiuqinia</taxon>
    </lineage>
</organism>
<dbReference type="Gene3D" id="3.20.20.80">
    <property type="entry name" value="Glycosidases"/>
    <property type="match status" value="1"/>
</dbReference>
<comment type="caution">
    <text evidence="1">The sequence shown here is derived from an EMBL/GenBank/DDBJ whole genome shotgun (WGS) entry which is preliminary data.</text>
</comment>
<protein>
    <submittedName>
        <fullName evidence="1">Uncharacterized protein</fullName>
    </submittedName>
</protein>
<sequence>MIQYKKVIPIFILALLTISTVVGWAAGKAGDKLDERVLFKNALSDKRPVDKKDSLRLVTTVNAVYTEPIAEQGVSRVIDGAVGKYREAGTAMRDRFALDFEVDQLDVPHLAVFSYPDDKPRTMEIMLQHFSKHLDFQSHTGVMTGEEYSLSNGMKEFRVVFWPKSRRQAFVFMTAEENYPAAVSEMKIYEIREFCTVSVNNQFDGSVPARSTGLYYEDPVLFHSFGTGRDKQGFIDAADRIVTYLRSLGQTTFEYPLVWYAGPLYGSTVEPYDPVAEDALGGKRPHPEDYPRYLLERLEEHGISFTAGMHIHTLPSLRKAPLDDMDRINAGEETVININKDGELWFGHWHGADPNFNAADPRVMSAVNGLVKEVCDKYAAEPAFDGISLNISRPKVFSFGSLASGYNDINLQRFQDESGLKIPGYTPDSPERFKKSYEWLMSSSERKRAWIDWRCQVLYDHYSEMARTISSYRSDLKLNLNIFVHLTQNDRMADYLNESPVEAMREMGFDPELYRNEPNIVVNPTLVPADLRWARSHYTPVATPANRTVLTAPEVVSSMNSLPRVAVTIHDRYFEDAIGREHPLDGLKKLGVDEMVWRASTLNPAGHHSLEPYVFALNHLDAAQIVKGGYVIGTWGMDRELIAFSRAFQSLPAVRFDEVPDMADPVRVRKKIVDGKTYFYVLNNLPEPVKFNLKLSQGVDVVDLVENEKSHKLRSLSFNLAPYDLRVFESQSTELSFTGCDFQLSKKWLKQLRRSLEDLEKLAEEKPSENTKFKPYLEQARRCWDKKHYARLYFLLQDGWTKELN</sequence>
<gene>
    <name evidence="1" type="ORF">DET52_101774</name>
</gene>
<evidence type="ECO:0000313" key="1">
    <source>
        <dbReference type="EMBL" id="TDO05414.1"/>
    </source>
</evidence>
<dbReference type="RefSeq" id="WP_133463464.1">
    <property type="nucleotide sequence ID" value="NZ_SNWI01000001.1"/>
</dbReference>
<dbReference type="AlphaFoldDB" id="A0A4R6HB74"/>
<proteinExistence type="predicted"/>
<dbReference type="OrthoDB" id="2253662at2"/>
<dbReference type="EMBL" id="SNWI01000001">
    <property type="protein sequence ID" value="TDO05414.1"/>
    <property type="molecule type" value="Genomic_DNA"/>
</dbReference>
<name>A0A4R6HB74_9BACT</name>
<accession>A0A4R6HB74</accession>
<reference evidence="1 2" key="1">
    <citation type="submission" date="2019-03" db="EMBL/GenBank/DDBJ databases">
        <title>Freshwater and sediment microbial communities from various areas in North America, analyzing microbe dynamics in response to fracking.</title>
        <authorList>
            <person name="Lamendella R."/>
        </authorList>
    </citation>
    <scope>NUCLEOTIDE SEQUENCE [LARGE SCALE GENOMIC DNA]</scope>
    <source>
        <strain evidence="1 2">114D</strain>
    </source>
</reference>
<evidence type="ECO:0000313" key="2">
    <source>
        <dbReference type="Proteomes" id="UP000294848"/>
    </source>
</evidence>